<feature type="region of interest" description="Disordered" evidence="7">
    <location>
        <begin position="67"/>
        <end position="111"/>
    </location>
</feature>
<keyword evidence="10" id="KW-1185">Reference proteome</keyword>
<dbReference type="EnsemblMetazoa" id="OVOC3396.1">
    <property type="protein sequence ID" value="OVOC3396.1"/>
    <property type="gene ID" value="WBGene00240205"/>
</dbReference>
<dbReference type="PROSITE" id="PS00027">
    <property type="entry name" value="HOMEOBOX_1"/>
    <property type="match status" value="1"/>
</dbReference>
<dbReference type="PRINTS" id="PR00024">
    <property type="entry name" value="HOMEOBOX"/>
</dbReference>
<dbReference type="AlphaFoldDB" id="A0A8R1XV76"/>
<feature type="region of interest" description="Disordered" evidence="7">
    <location>
        <begin position="42"/>
        <end position="61"/>
    </location>
</feature>
<evidence type="ECO:0000259" key="8">
    <source>
        <dbReference type="PROSITE" id="PS50071"/>
    </source>
</evidence>
<dbReference type="PROSITE" id="PS50071">
    <property type="entry name" value="HOMEOBOX_2"/>
    <property type="match status" value="1"/>
</dbReference>
<dbReference type="EMBL" id="CMVM020000093">
    <property type="status" value="NOT_ANNOTATED_CDS"/>
    <property type="molecule type" value="Genomic_DNA"/>
</dbReference>
<dbReference type="PANTHER" id="PTHR24340:SF109">
    <property type="entry name" value="BARH LIKE HOMEOBOX 1"/>
    <property type="match status" value="1"/>
</dbReference>
<evidence type="ECO:0000313" key="10">
    <source>
        <dbReference type="Proteomes" id="UP000024404"/>
    </source>
</evidence>
<dbReference type="GO" id="GO:0000978">
    <property type="term" value="F:RNA polymerase II cis-regulatory region sequence-specific DNA binding"/>
    <property type="evidence" value="ECO:0007669"/>
    <property type="project" value="TreeGrafter"/>
</dbReference>
<feature type="region of interest" description="Disordered" evidence="7">
    <location>
        <begin position="302"/>
        <end position="328"/>
    </location>
</feature>
<protein>
    <submittedName>
        <fullName evidence="9">Homeobox domain-containing protein</fullName>
    </submittedName>
</protein>
<dbReference type="SMART" id="SM00389">
    <property type="entry name" value="HOX"/>
    <property type="match status" value="1"/>
</dbReference>
<feature type="compositionally biased region" description="Low complexity" evidence="7">
    <location>
        <begin position="45"/>
        <end position="58"/>
    </location>
</feature>
<dbReference type="InterPro" id="IPR050394">
    <property type="entry name" value="Homeobox_NK-like"/>
</dbReference>
<evidence type="ECO:0000256" key="6">
    <source>
        <dbReference type="RuleBase" id="RU000682"/>
    </source>
</evidence>
<dbReference type="InterPro" id="IPR020479">
    <property type="entry name" value="HD_metazoa"/>
</dbReference>
<dbReference type="Proteomes" id="UP000024404">
    <property type="component" value="Unassembled WGS sequence"/>
</dbReference>
<keyword evidence="2 5" id="KW-0238">DNA-binding</keyword>
<feature type="DNA-binding region" description="Homeobox" evidence="5">
    <location>
        <begin position="113"/>
        <end position="172"/>
    </location>
</feature>
<dbReference type="InterPro" id="IPR001356">
    <property type="entry name" value="HD"/>
</dbReference>
<evidence type="ECO:0000256" key="5">
    <source>
        <dbReference type="PROSITE-ProRule" id="PRU00108"/>
    </source>
</evidence>
<name>A0A8R1XV76_ONCVO</name>
<dbReference type="InterPro" id="IPR009057">
    <property type="entry name" value="Homeodomain-like_sf"/>
</dbReference>
<proteinExistence type="predicted"/>
<dbReference type="CDD" id="cd00086">
    <property type="entry name" value="homeodomain"/>
    <property type="match status" value="1"/>
</dbReference>
<reference evidence="9" key="2">
    <citation type="submission" date="2022-06" db="UniProtKB">
        <authorList>
            <consortium name="EnsemblMetazoa"/>
        </authorList>
    </citation>
    <scope>IDENTIFICATION</scope>
</reference>
<dbReference type="PANTHER" id="PTHR24340">
    <property type="entry name" value="HOMEOBOX PROTEIN NKX"/>
    <property type="match status" value="1"/>
</dbReference>
<evidence type="ECO:0000256" key="2">
    <source>
        <dbReference type="ARBA" id="ARBA00023125"/>
    </source>
</evidence>
<reference evidence="10" key="1">
    <citation type="submission" date="2013-10" db="EMBL/GenBank/DDBJ databases">
        <title>Genome sequencing of Onchocerca volvulus.</title>
        <authorList>
            <person name="Cotton J."/>
            <person name="Tsai J."/>
            <person name="Stanley E."/>
            <person name="Tracey A."/>
            <person name="Holroyd N."/>
            <person name="Lustigman S."/>
            <person name="Berriman M."/>
        </authorList>
    </citation>
    <scope>NUCLEOTIDE SEQUENCE</scope>
</reference>
<dbReference type="Gene3D" id="1.10.10.60">
    <property type="entry name" value="Homeodomain-like"/>
    <property type="match status" value="1"/>
</dbReference>
<dbReference type="InterPro" id="IPR000047">
    <property type="entry name" value="HTH_motif"/>
</dbReference>
<organism evidence="9 10">
    <name type="scientific">Onchocerca volvulus</name>
    <dbReference type="NCBI Taxonomy" id="6282"/>
    <lineage>
        <taxon>Eukaryota</taxon>
        <taxon>Metazoa</taxon>
        <taxon>Ecdysozoa</taxon>
        <taxon>Nematoda</taxon>
        <taxon>Chromadorea</taxon>
        <taxon>Rhabditida</taxon>
        <taxon>Spirurina</taxon>
        <taxon>Spiruromorpha</taxon>
        <taxon>Filarioidea</taxon>
        <taxon>Onchocercidae</taxon>
        <taxon>Onchocerca</taxon>
    </lineage>
</organism>
<keyword evidence="3 5" id="KW-0371">Homeobox</keyword>
<dbReference type="InterPro" id="IPR017970">
    <property type="entry name" value="Homeobox_CS"/>
</dbReference>
<dbReference type="GO" id="GO:0030154">
    <property type="term" value="P:cell differentiation"/>
    <property type="evidence" value="ECO:0007669"/>
    <property type="project" value="TreeGrafter"/>
</dbReference>
<feature type="domain" description="Homeobox" evidence="8">
    <location>
        <begin position="111"/>
        <end position="171"/>
    </location>
</feature>
<dbReference type="GO" id="GO:0000981">
    <property type="term" value="F:DNA-binding transcription factor activity, RNA polymerase II-specific"/>
    <property type="evidence" value="ECO:0007669"/>
    <property type="project" value="InterPro"/>
</dbReference>
<evidence type="ECO:0000256" key="1">
    <source>
        <dbReference type="ARBA" id="ARBA00004123"/>
    </source>
</evidence>
<evidence type="ECO:0000256" key="3">
    <source>
        <dbReference type="ARBA" id="ARBA00023155"/>
    </source>
</evidence>
<evidence type="ECO:0000256" key="4">
    <source>
        <dbReference type="ARBA" id="ARBA00023242"/>
    </source>
</evidence>
<dbReference type="OMA" id="HRSGCSP"/>
<dbReference type="Pfam" id="PF00046">
    <property type="entry name" value="Homeodomain"/>
    <property type="match status" value="1"/>
</dbReference>
<dbReference type="SUPFAM" id="SSF46689">
    <property type="entry name" value="Homeodomain-like"/>
    <property type="match status" value="1"/>
</dbReference>
<keyword evidence="4 5" id="KW-0539">Nucleus</keyword>
<dbReference type="GO" id="GO:0005634">
    <property type="term" value="C:nucleus"/>
    <property type="evidence" value="ECO:0007669"/>
    <property type="project" value="UniProtKB-SubCell"/>
</dbReference>
<evidence type="ECO:0000313" key="9">
    <source>
        <dbReference type="EnsemblMetazoa" id="OVOC3396.1"/>
    </source>
</evidence>
<evidence type="ECO:0000256" key="7">
    <source>
        <dbReference type="SAM" id="MobiDB-lite"/>
    </source>
</evidence>
<feature type="compositionally biased region" description="Basic and acidic residues" evidence="7">
    <location>
        <begin position="85"/>
        <end position="96"/>
    </location>
</feature>
<sequence length="328" mass="35269">MNLLDPHQLMMNPFTYTVVDPATLALLNTASGTQRSNAGKIVTTSSNLHGGNSSGNSSFRISDILDSNEDKANTSGENELSSLGEDERSASTESHRSGCSPHSHSSIGCGKKARKARTIFTDKQLQELEATFDKQKYLSVQDRMDLAQRMGLSDTQVKTWYQNRRTKWKRQAAVGMDLLNEASNVAAIQQLLRTNPYWANYMAANALNHPRLFPLQAAPIPLGLQTATNNSLPPSASFVPLAIPASPSSPITSSSSATSTVITGTPLTAAATASLPLAMFPFQVPTSSFTLNLVQSPPIPISFERTKTESSKSTTPSNTAEVKSPEPK</sequence>
<dbReference type="PRINTS" id="PR00031">
    <property type="entry name" value="HTHREPRESSR"/>
</dbReference>
<comment type="subcellular location">
    <subcellularLocation>
        <location evidence="1 5 6">Nucleus</location>
    </subcellularLocation>
</comment>
<accession>A0A8R1XV76</accession>